<comment type="caution">
    <text evidence="2">The sequence shown here is derived from an EMBL/GenBank/DDBJ whole genome shotgun (WGS) entry which is preliminary data.</text>
</comment>
<accession>A0AAE3LH21</accession>
<organism evidence="2 3">
    <name type="scientific">Hominimerdicola aceti</name>
    <dbReference type="NCBI Taxonomy" id="2981726"/>
    <lineage>
        <taxon>Bacteria</taxon>
        <taxon>Bacillati</taxon>
        <taxon>Bacillota</taxon>
        <taxon>Clostridia</taxon>
        <taxon>Eubacteriales</taxon>
        <taxon>Oscillospiraceae</taxon>
        <taxon>Hominimerdicola</taxon>
    </lineage>
</organism>
<dbReference type="AlphaFoldDB" id="A0AAE3LH21"/>
<dbReference type="InterPro" id="IPR024294">
    <property type="entry name" value="DUF3810"/>
</dbReference>
<sequence>MTDTAVKKSAESVKMPENGKKKHLSWQVIACVCLVAVSVVLNVVAWKSTAFCDWYTAHVFPIWENTYGRLTSLLPFSFGELLIAVAVFGIPLSLVAMLVLVIVRKGKRKKTAKIFGLVYMWIVTFVVTVQTFNCFVIYHCSSFAELNGILTEQHTRTELEALGNKLVTEINALSKEVERDSEGKFVLTADLDKTAQEAMRGLGSEFKNLGGFYVTPKAIKCSFFMSQMNLMGIYFPFSMEANYNQDMYKAKLPDTICHELAHTKGYIQEDEANFIAFMACDRSDNADYRYSGYLAALGEVRNKIFDYASDDKKIEFDSSICDEVWADMEANWDYWRSVDEAKDTVFDSEAVGEISDKAMEKSLKLNGVEDGKQSYGRMVDLMLNYFKDKGEL</sequence>
<evidence type="ECO:0000256" key="1">
    <source>
        <dbReference type="SAM" id="Phobius"/>
    </source>
</evidence>
<dbReference type="Proteomes" id="UP001208131">
    <property type="component" value="Unassembled WGS sequence"/>
</dbReference>
<keyword evidence="3" id="KW-1185">Reference proteome</keyword>
<keyword evidence="1" id="KW-1133">Transmembrane helix</keyword>
<dbReference type="RefSeq" id="WP_267300528.1">
    <property type="nucleotide sequence ID" value="NZ_JAOQJZ010000003.1"/>
</dbReference>
<gene>
    <name evidence="2" type="ORF">OCV57_04060</name>
</gene>
<keyword evidence="1" id="KW-0472">Membrane</keyword>
<keyword evidence="1" id="KW-0812">Transmembrane</keyword>
<name>A0AAE3LH21_9FIRM</name>
<feature type="transmembrane region" description="Helical" evidence="1">
    <location>
        <begin position="24"/>
        <end position="46"/>
    </location>
</feature>
<dbReference type="EMBL" id="JAOQJZ010000003">
    <property type="protein sequence ID" value="MCU6705103.1"/>
    <property type="molecule type" value="Genomic_DNA"/>
</dbReference>
<feature type="transmembrane region" description="Helical" evidence="1">
    <location>
        <begin position="81"/>
        <end position="103"/>
    </location>
</feature>
<feature type="transmembrane region" description="Helical" evidence="1">
    <location>
        <begin position="115"/>
        <end position="138"/>
    </location>
</feature>
<evidence type="ECO:0000313" key="2">
    <source>
        <dbReference type="EMBL" id="MCU6705103.1"/>
    </source>
</evidence>
<evidence type="ECO:0000313" key="3">
    <source>
        <dbReference type="Proteomes" id="UP001208131"/>
    </source>
</evidence>
<protein>
    <submittedName>
        <fullName evidence="2">DUF3810 domain-containing protein</fullName>
    </submittedName>
</protein>
<proteinExistence type="predicted"/>
<reference evidence="2 3" key="1">
    <citation type="journal article" date="2021" name="ISME Commun">
        <title>Automated analysis of genomic sequences facilitates high-throughput and comprehensive description of bacteria.</title>
        <authorList>
            <person name="Hitch T.C.A."/>
        </authorList>
    </citation>
    <scope>NUCLEOTIDE SEQUENCE [LARGE SCALE GENOMIC DNA]</scope>
    <source>
        <strain evidence="2 3">Sanger_31</strain>
    </source>
</reference>
<dbReference type="Pfam" id="PF12725">
    <property type="entry name" value="DUF3810"/>
    <property type="match status" value="1"/>
</dbReference>